<name>A0ABZ2FC66_9MICO</name>
<organism evidence="6 7">
    <name type="scientific">Janibacter terrae</name>
    <dbReference type="NCBI Taxonomy" id="103817"/>
    <lineage>
        <taxon>Bacteria</taxon>
        <taxon>Bacillati</taxon>
        <taxon>Actinomycetota</taxon>
        <taxon>Actinomycetes</taxon>
        <taxon>Micrococcales</taxon>
        <taxon>Intrasporangiaceae</taxon>
        <taxon>Janibacter</taxon>
    </lineage>
</organism>
<accession>A0ABZ2FC66</accession>
<dbReference type="SUPFAM" id="SSF50022">
    <property type="entry name" value="ISP domain"/>
    <property type="match status" value="1"/>
</dbReference>
<gene>
    <name evidence="6" type="ORF">N5P18_14600</name>
</gene>
<dbReference type="CDD" id="cd03528">
    <property type="entry name" value="Rieske_RO_ferredoxin"/>
    <property type="match status" value="1"/>
</dbReference>
<protein>
    <submittedName>
        <fullName evidence="6">Non-heme iron oxygenase ferredoxin subunit</fullName>
    </submittedName>
</protein>
<reference evidence="6 7" key="1">
    <citation type="submission" date="2022-09" db="EMBL/GenBank/DDBJ databases">
        <title>Complete genome sequence of Janibacter terrae strain COS04-44, PCL-degrading bacteria isolated from oil spilled coast.</title>
        <authorList>
            <person name="Park H."/>
            <person name="Kim J.Y."/>
            <person name="An S.H."/>
            <person name="Lee C.M."/>
            <person name="Weon H.-Y."/>
        </authorList>
    </citation>
    <scope>NUCLEOTIDE SEQUENCE [LARGE SCALE GENOMIC DNA]</scope>
    <source>
        <strain evidence="6 7">COS04-44</strain>
    </source>
</reference>
<dbReference type="EMBL" id="CP104874">
    <property type="protein sequence ID" value="WWF04882.1"/>
    <property type="molecule type" value="Genomic_DNA"/>
</dbReference>
<dbReference type="PROSITE" id="PS51296">
    <property type="entry name" value="RIESKE"/>
    <property type="match status" value="1"/>
</dbReference>
<keyword evidence="7" id="KW-1185">Reference proteome</keyword>
<evidence type="ECO:0000256" key="3">
    <source>
        <dbReference type="ARBA" id="ARBA00023004"/>
    </source>
</evidence>
<sequence length="111" mass="11636">MSAVAQPEFIRVCGIDELTPGQAAKADVSGRLLAIVRVEDGTVHAIDDECTHGKVSLSEGEVDGCTVECWLHGSRFDLISGRPTGLPATVPVKVHTVQVTDDGDVLVALAD</sequence>
<dbReference type="InterPro" id="IPR017941">
    <property type="entry name" value="Rieske_2Fe-2S"/>
</dbReference>
<dbReference type="PANTHER" id="PTHR21496:SF23">
    <property type="entry name" value="3-PHENYLPROPIONATE_CINNAMIC ACID DIOXYGENASE FERREDOXIN SUBUNIT"/>
    <property type="match status" value="1"/>
</dbReference>
<evidence type="ECO:0000256" key="2">
    <source>
        <dbReference type="ARBA" id="ARBA00022723"/>
    </source>
</evidence>
<keyword evidence="2" id="KW-0479">Metal-binding</keyword>
<evidence type="ECO:0000259" key="5">
    <source>
        <dbReference type="PROSITE" id="PS51296"/>
    </source>
</evidence>
<dbReference type="PANTHER" id="PTHR21496">
    <property type="entry name" value="FERREDOXIN-RELATED"/>
    <property type="match status" value="1"/>
</dbReference>
<keyword evidence="4" id="KW-0411">Iron-sulfur</keyword>
<evidence type="ECO:0000256" key="1">
    <source>
        <dbReference type="ARBA" id="ARBA00022714"/>
    </source>
</evidence>
<dbReference type="Gene3D" id="2.102.10.10">
    <property type="entry name" value="Rieske [2Fe-2S] iron-sulphur domain"/>
    <property type="match status" value="1"/>
</dbReference>
<dbReference type="Proteomes" id="UP001381003">
    <property type="component" value="Chromosome"/>
</dbReference>
<evidence type="ECO:0000313" key="7">
    <source>
        <dbReference type="Proteomes" id="UP001381003"/>
    </source>
</evidence>
<dbReference type="InterPro" id="IPR036922">
    <property type="entry name" value="Rieske_2Fe-2S_sf"/>
</dbReference>
<dbReference type="Pfam" id="PF00355">
    <property type="entry name" value="Rieske"/>
    <property type="match status" value="1"/>
</dbReference>
<evidence type="ECO:0000256" key="4">
    <source>
        <dbReference type="ARBA" id="ARBA00023014"/>
    </source>
</evidence>
<keyword evidence="1" id="KW-0001">2Fe-2S</keyword>
<feature type="domain" description="Rieske" evidence="5">
    <location>
        <begin position="10"/>
        <end position="106"/>
    </location>
</feature>
<evidence type="ECO:0000313" key="6">
    <source>
        <dbReference type="EMBL" id="WWF04882.1"/>
    </source>
</evidence>
<dbReference type="RefSeq" id="WP_338538069.1">
    <property type="nucleotide sequence ID" value="NZ_CP104874.1"/>
</dbReference>
<proteinExistence type="predicted"/>
<keyword evidence="3" id="KW-0408">Iron</keyword>